<feature type="compositionally biased region" description="Low complexity" evidence="1">
    <location>
        <begin position="43"/>
        <end position="55"/>
    </location>
</feature>
<dbReference type="EMBL" id="JH688314">
    <property type="protein sequence ID" value="EJD33299.1"/>
    <property type="molecule type" value="Genomic_DNA"/>
</dbReference>
<keyword evidence="3" id="KW-1185">Reference proteome</keyword>
<sequence>MTLEDDDAQSELSSLTTLTPSEPHSDLQSLTTNLRTTLHRKTLLPTKTLSLKPSLYQSHPRLSKNLNSKPNPNPSPLLHDDGGYQPSTSPNRYRLAEELTPEQLEEMEGGGQPDQPGPDPQQFNQLMQQFFMNMMQRVQQQPMPQGGGHAAPHQPRVPLPYPDEKGAPRFDGDEYKIGMFLDSFETRARLAGVAEEQWKKKGERETLNF</sequence>
<dbReference type="Proteomes" id="UP000006514">
    <property type="component" value="Unassembled WGS sequence"/>
</dbReference>
<proteinExistence type="predicted"/>
<protein>
    <submittedName>
        <fullName evidence="2">Uncharacterized protein</fullName>
    </submittedName>
</protein>
<dbReference type="KEGG" id="adl:AURDEDRAFT_177624"/>
<feature type="compositionally biased region" description="Basic and acidic residues" evidence="1">
    <location>
        <begin position="162"/>
        <end position="173"/>
    </location>
</feature>
<evidence type="ECO:0000313" key="2">
    <source>
        <dbReference type="EMBL" id="EJD33299.1"/>
    </source>
</evidence>
<feature type="region of interest" description="Disordered" evidence="1">
    <location>
        <begin position="103"/>
        <end position="122"/>
    </location>
</feature>
<organism evidence="2 3">
    <name type="scientific">Auricularia subglabra (strain TFB-10046 / SS5)</name>
    <name type="common">White-rot fungus</name>
    <name type="synonym">Auricularia delicata (strain TFB10046)</name>
    <dbReference type="NCBI Taxonomy" id="717982"/>
    <lineage>
        <taxon>Eukaryota</taxon>
        <taxon>Fungi</taxon>
        <taxon>Dikarya</taxon>
        <taxon>Basidiomycota</taxon>
        <taxon>Agaricomycotina</taxon>
        <taxon>Agaricomycetes</taxon>
        <taxon>Auriculariales</taxon>
        <taxon>Auriculariaceae</taxon>
        <taxon>Auricularia</taxon>
    </lineage>
</organism>
<reference evidence="3" key="1">
    <citation type="journal article" date="2012" name="Science">
        <title>The Paleozoic origin of enzymatic lignin decomposition reconstructed from 31 fungal genomes.</title>
        <authorList>
            <person name="Floudas D."/>
            <person name="Binder M."/>
            <person name="Riley R."/>
            <person name="Barry K."/>
            <person name="Blanchette R.A."/>
            <person name="Henrissat B."/>
            <person name="Martinez A.T."/>
            <person name="Otillar R."/>
            <person name="Spatafora J.W."/>
            <person name="Yadav J.S."/>
            <person name="Aerts A."/>
            <person name="Benoit I."/>
            <person name="Boyd A."/>
            <person name="Carlson A."/>
            <person name="Copeland A."/>
            <person name="Coutinho P.M."/>
            <person name="de Vries R.P."/>
            <person name="Ferreira P."/>
            <person name="Findley K."/>
            <person name="Foster B."/>
            <person name="Gaskell J."/>
            <person name="Glotzer D."/>
            <person name="Gorecki P."/>
            <person name="Heitman J."/>
            <person name="Hesse C."/>
            <person name="Hori C."/>
            <person name="Igarashi K."/>
            <person name="Jurgens J.A."/>
            <person name="Kallen N."/>
            <person name="Kersten P."/>
            <person name="Kohler A."/>
            <person name="Kuees U."/>
            <person name="Kumar T.K.A."/>
            <person name="Kuo A."/>
            <person name="LaButti K."/>
            <person name="Larrondo L.F."/>
            <person name="Lindquist E."/>
            <person name="Ling A."/>
            <person name="Lombard V."/>
            <person name="Lucas S."/>
            <person name="Lundell T."/>
            <person name="Martin R."/>
            <person name="McLaughlin D.J."/>
            <person name="Morgenstern I."/>
            <person name="Morin E."/>
            <person name="Murat C."/>
            <person name="Nagy L.G."/>
            <person name="Nolan M."/>
            <person name="Ohm R.A."/>
            <person name="Patyshakuliyeva A."/>
            <person name="Rokas A."/>
            <person name="Ruiz-Duenas F.J."/>
            <person name="Sabat G."/>
            <person name="Salamov A."/>
            <person name="Samejima M."/>
            <person name="Schmutz J."/>
            <person name="Slot J.C."/>
            <person name="St John F."/>
            <person name="Stenlid J."/>
            <person name="Sun H."/>
            <person name="Sun S."/>
            <person name="Syed K."/>
            <person name="Tsang A."/>
            <person name="Wiebenga A."/>
            <person name="Young D."/>
            <person name="Pisabarro A."/>
            <person name="Eastwood D.C."/>
            <person name="Martin F."/>
            <person name="Cullen D."/>
            <person name="Grigoriev I.V."/>
            <person name="Hibbett D.S."/>
        </authorList>
    </citation>
    <scope>NUCLEOTIDE SEQUENCE [LARGE SCALE GENOMIC DNA]</scope>
    <source>
        <strain evidence="3">TFB10046</strain>
    </source>
</reference>
<name>J0CSN4_AURST</name>
<feature type="region of interest" description="Disordered" evidence="1">
    <location>
        <begin position="141"/>
        <end position="173"/>
    </location>
</feature>
<gene>
    <name evidence="2" type="ORF">AURDEDRAFT_177624</name>
</gene>
<evidence type="ECO:0000256" key="1">
    <source>
        <dbReference type="SAM" id="MobiDB-lite"/>
    </source>
</evidence>
<feature type="region of interest" description="Disordered" evidence="1">
    <location>
        <begin position="1"/>
        <end position="91"/>
    </location>
</feature>
<dbReference type="AlphaFoldDB" id="J0CSN4"/>
<feature type="compositionally biased region" description="Polar residues" evidence="1">
    <location>
        <begin position="26"/>
        <end position="36"/>
    </location>
</feature>
<feature type="compositionally biased region" description="Low complexity" evidence="1">
    <location>
        <begin position="10"/>
        <end position="22"/>
    </location>
</feature>
<dbReference type="InParanoid" id="J0CSN4"/>
<accession>J0CSN4</accession>
<evidence type="ECO:0000313" key="3">
    <source>
        <dbReference type="Proteomes" id="UP000006514"/>
    </source>
</evidence>